<feature type="non-terminal residue" evidence="1">
    <location>
        <position position="1"/>
    </location>
</feature>
<accession>X1UEP4</accession>
<protein>
    <submittedName>
        <fullName evidence="1">Uncharacterized protein</fullName>
    </submittedName>
</protein>
<dbReference type="EMBL" id="BARW01020098">
    <property type="protein sequence ID" value="GAJ02027.1"/>
    <property type="molecule type" value="Genomic_DNA"/>
</dbReference>
<sequence>LAALAVGISKIELVNGSDVLHSLNGRENQAVCLYDRRVATMNHGELISGADAYCTMGIDFGRFLFDPELAFDPKQFRNPQLKITHDSTLVGANCSTHGLEIFAHCFDERAISPIGFLMSKEHKSYTLGAAAAYEYTDLPTDYPIRQMLVRAHLTTVGPKNIIDTVKLSEDNDKRIPIDCGLEAYIRRMKGEWQILEEGCSDYAHGGGAYDKFVTPTDHMSVWSGMPVGGANTPFMTDFVKGGFVQRECAASSMVVGIVHGYLPHHCIQFPFG</sequence>
<gene>
    <name evidence="1" type="ORF">S12H4_34020</name>
</gene>
<proteinExistence type="predicted"/>
<comment type="caution">
    <text evidence="1">The sequence shown here is derived from an EMBL/GenBank/DDBJ whole genome shotgun (WGS) entry which is preliminary data.</text>
</comment>
<organism evidence="1">
    <name type="scientific">marine sediment metagenome</name>
    <dbReference type="NCBI Taxonomy" id="412755"/>
    <lineage>
        <taxon>unclassified sequences</taxon>
        <taxon>metagenomes</taxon>
        <taxon>ecological metagenomes</taxon>
    </lineage>
</organism>
<reference evidence="1" key="1">
    <citation type="journal article" date="2014" name="Front. Microbiol.">
        <title>High frequency of phylogenetically diverse reductive dehalogenase-homologous genes in deep subseafloor sedimentary metagenomes.</title>
        <authorList>
            <person name="Kawai M."/>
            <person name="Futagami T."/>
            <person name="Toyoda A."/>
            <person name="Takaki Y."/>
            <person name="Nishi S."/>
            <person name="Hori S."/>
            <person name="Arai W."/>
            <person name="Tsubouchi T."/>
            <person name="Morono Y."/>
            <person name="Uchiyama I."/>
            <person name="Ito T."/>
            <person name="Fujiyama A."/>
            <person name="Inagaki F."/>
            <person name="Takami H."/>
        </authorList>
    </citation>
    <scope>NUCLEOTIDE SEQUENCE</scope>
    <source>
        <strain evidence="1">Expedition CK06-06</strain>
    </source>
</reference>
<feature type="non-terminal residue" evidence="1">
    <location>
        <position position="272"/>
    </location>
</feature>
<name>X1UEP4_9ZZZZ</name>
<evidence type="ECO:0000313" key="1">
    <source>
        <dbReference type="EMBL" id="GAJ02027.1"/>
    </source>
</evidence>
<dbReference type="AlphaFoldDB" id="X1UEP4"/>